<keyword evidence="4" id="KW-1185">Reference proteome</keyword>
<name>A0AAW1S4K4_9CHLO</name>
<accession>A0AAW1S4K4</accession>
<reference evidence="3 4" key="1">
    <citation type="journal article" date="2024" name="Nat. Commun.">
        <title>Phylogenomics reveals the evolutionary origins of lichenization in chlorophyte algae.</title>
        <authorList>
            <person name="Puginier C."/>
            <person name="Libourel C."/>
            <person name="Otte J."/>
            <person name="Skaloud P."/>
            <person name="Haon M."/>
            <person name="Grisel S."/>
            <person name="Petersen M."/>
            <person name="Berrin J.G."/>
            <person name="Delaux P.M."/>
            <person name="Dal Grande F."/>
            <person name="Keller J."/>
        </authorList>
    </citation>
    <scope>NUCLEOTIDE SEQUENCE [LARGE SCALE GENOMIC DNA]</scope>
    <source>
        <strain evidence="3 4">SAG 2145</strain>
    </source>
</reference>
<keyword evidence="2" id="KW-1133">Transmembrane helix</keyword>
<comment type="caution">
    <text evidence="3">The sequence shown here is derived from an EMBL/GenBank/DDBJ whole genome shotgun (WGS) entry which is preliminary data.</text>
</comment>
<feature type="transmembrane region" description="Helical" evidence="2">
    <location>
        <begin position="51"/>
        <end position="72"/>
    </location>
</feature>
<feature type="region of interest" description="Disordered" evidence="1">
    <location>
        <begin position="1"/>
        <end position="21"/>
    </location>
</feature>
<keyword evidence="2" id="KW-0812">Transmembrane</keyword>
<protein>
    <submittedName>
        <fullName evidence="3">Uncharacterized protein</fullName>
    </submittedName>
</protein>
<evidence type="ECO:0000256" key="1">
    <source>
        <dbReference type="SAM" id="MobiDB-lite"/>
    </source>
</evidence>
<evidence type="ECO:0000256" key="2">
    <source>
        <dbReference type="SAM" id="Phobius"/>
    </source>
</evidence>
<dbReference type="Proteomes" id="UP001438707">
    <property type="component" value="Unassembled WGS sequence"/>
</dbReference>
<sequence>MRRSPGIASTGNEEDPEDDSKLGAPLLGGSEFLADPGSIQRAWWSRKGRSLGLPTILGQLFLIASLAFLLTYKWSSVFSSEINTALSIVPDAGSVDVDTLVIYIFSPTDPEYERNMRFFIEHGMSANDPCHYAIIVQQTGRDLQQELPVLPSNAWYEFHENRCFDWGTVGWALRSGKVDITGYKYFIIMNSSVRGPFTPAYYSDKHHWSRIFTDRITDEVKLVGPTISCEGAPMEGDASKQWRTNPHVQSYVTATDQTGMAILQGSGSVFSCYETLHDTIYFSELGSSAVILEAGYNIASLMLRYQGIDWRDKENWACNERFSPYAEHHYDGLSLDPLEVVFVKVKSYLLDLQWQAPMRAVKFDSWMTAKKAGLLQGAEISSNEWVANADKFRLPKMLGLQALGSSCFDWQKYLHHNKDLAAFPPPVLFQHFVFNGQFEGRQYRFLPDCLLASVQLHVSHLVHQLFVV</sequence>
<evidence type="ECO:0000313" key="4">
    <source>
        <dbReference type="Proteomes" id="UP001438707"/>
    </source>
</evidence>
<organism evidence="3 4">
    <name type="scientific">Apatococcus lobatus</name>
    <dbReference type="NCBI Taxonomy" id="904363"/>
    <lineage>
        <taxon>Eukaryota</taxon>
        <taxon>Viridiplantae</taxon>
        <taxon>Chlorophyta</taxon>
        <taxon>core chlorophytes</taxon>
        <taxon>Trebouxiophyceae</taxon>
        <taxon>Chlorellales</taxon>
        <taxon>Chlorellaceae</taxon>
        <taxon>Apatococcus</taxon>
    </lineage>
</organism>
<proteinExistence type="predicted"/>
<dbReference type="EMBL" id="JALJOS010000003">
    <property type="protein sequence ID" value="KAK9841148.1"/>
    <property type="molecule type" value="Genomic_DNA"/>
</dbReference>
<evidence type="ECO:0000313" key="3">
    <source>
        <dbReference type="EMBL" id="KAK9841148.1"/>
    </source>
</evidence>
<gene>
    <name evidence="3" type="ORF">WJX74_000759</name>
</gene>
<keyword evidence="2" id="KW-0472">Membrane</keyword>
<dbReference type="AlphaFoldDB" id="A0AAW1S4K4"/>